<name>A0A7T4DHR0_9MICO</name>
<dbReference type="SUPFAM" id="SSF53187">
    <property type="entry name" value="Zn-dependent exopeptidases"/>
    <property type="match status" value="1"/>
</dbReference>
<evidence type="ECO:0000259" key="4">
    <source>
        <dbReference type="Pfam" id="PF07687"/>
    </source>
</evidence>
<dbReference type="GO" id="GO:0046872">
    <property type="term" value="F:metal ion binding"/>
    <property type="evidence" value="ECO:0007669"/>
    <property type="project" value="UniProtKB-KW"/>
</dbReference>
<dbReference type="PANTHER" id="PTHR43270">
    <property type="entry name" value="BETA-ALA-HIS DIPEPTIDASE"/>
    <property type="match status" value="1"/>
</dbReference>
<dbReference type="Pfam" id="PF01546">
    <property type="entry name" value="Peptidase_M20"/>
    <property type="match status" value="1"/>
</dbReference>
<proteinExistence type="predicted"/>
<evidence type="ECO:0000313" key="6">
    <source>
        <dbReference type="Proteomes" id="UP000595374"/>
    </source>
</evidence>
<dbReference type="AlphaFoldDB" id="A0A7T4DHR0"/>
<dbReference type="InterPro" id="IPR002933">
    <property type="entry name" value="Peptidase_M20"/>
</dbReference>
<dbReference type="EMBL" id="CP065989">
    <property type="protein sequence ID" value="QQB13550.1"/>
    <property type="molecule type" value="Genomic_DNA"/>
</dbReference>
<reference evidence="5 6" key="1">
    <citation type="submission" date="2020-12" db="EMBL/GenBank/DDBJ databases">
        <title>FDA dAtabase for Regulatory Grade micrObial Sequences (FDA-ARGOS): Supporting development and validation of Infectious Disease Dx tests.</title>
        <authorList>
            <person name="Sproer C."/>
            <person name="Gronow S."/>
            <person name="Severitt S."/>
            <person name="Schroder I."/>
            <person name="Tallon L."/>
            <person name="Sadzewicz L."/>
            <person name="Zhao X."/>
            <person name="Boylan J."/>
            <person name="Ott S."/>
            <person name="Bowen H."/>
            <person name="Vavikolanu K."/>
            <person name="Mehta A."/>
            <person name="Aluvathingal J."/>
            <person name="Nadendla S."/>
            <person name="Lowell S."/>
            <person name="Myers T."/>
            <person name="Yan Y."/>
            <person name="Sichtig H."/>
        </authorList>
    </citation>
    <scope>NUCLEOTIDE SEQUENCE [LARGE SCALE GENOMIC DNA]</scope>
    <source>
        <strain evidence="5 6">FDAARGOS_990</strain>
    </source>
</reference>
<sequence>MTESTSALDGASLHTRVDEIFDDILDTLTDLVAIPSVAWPSFDPAAVTANAEAVAALARDLGLDVEILTADTADGTPGYPAVVASAPAPAGAPTVLLYAHHDVQPPGRDEAWDTEPFVATRKGDRLYGRGAADDKAGIMVHLTALRLLADRLGVGVRLFIEGEEEAGSPSFRNFLERHRDKLAADVIVVADSSNWAAGTPALTTSLRGMCALEFEVSTLDHAVHSGMYGGVVPDAMLAMTKVLASLHDDDGAVAVAGLAAVPESPIDYAEATVREDSGVLPGTALIGTGSLASRMWTQPSITVIGLDIPDVDVSSNTLQPSLRAKLSIRLAPGDTPESAVAAVTKHLEDNLPFGATLSIGATEGGSPWQADLDDPAVRVARVALTEAWGTEAVTMGIGGSIPFIADLLEVFPQASILVTGVEDPDARAHSANESLYLPDFKAAIVAEALLLDALGRQGLGTGDKAQDTAAQE</sequence>
<evidence type="ECO:0000256" key="1">
    <source>
        <dbReference type="ARBA" id="ARBA00022670"/>
    </source>
</evidence>
<evidence type="ECO:0000256" key="3">
    <source>
        <dbReference type="ARBA" id="ARBA00022801"/>
    </source>
</evidence>
<dbReference type="Pfam" id="PF07687">
    <property type="entry name" value="M20_dimer"/>
    <property type="match status" value="1"/>
</dbReference>
<dbReference type="GO" id="GO:0006508">
    <property type="term" value="P:proteolysis"/>
    <property type="evidence" value="ECO:0007669"/>
    <property type="project" value="UniProtKB-KW"/>
</dbReference>
<dbReference type="InterPro" id="IPR011650">
    <property type="entry name" value="Peptidase_M20_dimer"/>
</dbReference>
<organism evidence="5 6">
    <name type="scientific">Brevibacterium casei</name>
    <dbReference type="NCBI Taxonomy" id="33889"/>
    <lineage>
        <taxon>Bacteria</taxon>
        <taxon>Bacillati</taxon>
        <taxon>Actinomycetota</taxon>
        <taxon>Actinomycetes</taxon>
        <taxon>Micrococcales</taxon>
        <taxon>Brevibacteriaceae</taxon>
        <taxon>Brevibacterium</taxon>
    </lineage>
</organism>
<accession>A0A7T4DHR0</accession>
<protein>
    <submittedName>
        <fullName evidence="5">M20/M25/M40 family metallo-hydrolase</fullName>
    </submittedName>
</protein>
<dbReference type="Gene3D" id="3.30.70.360">
    <property type="match status" value="1"/>
</dbReference>
<keyword evidence="2" id="KW-0479">Metal-binding</keyword>
<keyword evidence="3 5" id="KW-0378">Hydrolase</keyword>
<dbReference type="Proteomes" id="UP000595374">
    <property type="component" value="Chromosome"/>
</dbReference>
<gene>
    <name evidence="5" type="ORF">I6H47_12105</name>
</gene>
<feature type="domain" description="Peptidase M20 dimerisation" evidence="4">
    <location>
        <begin position="212"/>
        <end position="352"/>
    </location>
</feature>
<keyword evidence="1" id="KW-0645">Protease</keyword>
<dbReference type="GO" id="GO:0008233">
    <property type="term" value="F:peptidase activity"/>
    <property type="evidence" value="ECO:0007669"/>
    <property type="project" value="UniProtKB-KW"/>
</dbReference>
<evidence type="ECO:0000313" key="5">
    <source>
        <dbReference type="EMBL" id="QQB13550.1"/>
    </source>
</evidence>
<dbReference type="RefSeq" id="WP_198498739.1">
    <property type="nucleotide sequence ID" value="NZ_CP065989.1"/>
</dbReference>
<dbReference type="Gene3D" id="3.40.630.10">
    <property type="entry name" value="Zn peptidases"/>
    <property type="match status" value="1"/>
</dbReference>
<evidence type="ECO:0000256" key="2">
    <source>
        <dbReference type="ARBA" id="ARBA00022723"/>
    </source>
</evidence>
<dbReference type="PANTHER" id="PTHR43270:SF12">
    <property type="entry name" value="SUCCINYL-DIAMINOPIMELATE DESUCCINYLASE"/>
    <property type="match status" value="1"/>
</dbReference>
<dbReference type="InterPro" id="IPR051458">
    <property type="entry name" value="Cyt/Met_Dipeptidase"/>
</dbReference>
<dbReference type="NCBIfam" id="NF005914">
    <property type="entry name" value="PRK07907.1"/>
    <property type="match status" value="1"/>
</dbReference>